<feature type="compositionally biased region" description="Polar residues" evidence="4">
    <location>
        <begin position="432"/>
        <end position="451"/>
    </location>
</feature>
<feature type="transmembrane region" description="Helical" evidence="5">
    <location>
        <begin position="357"/>
        <end position="382"/>
    </location>
</feature>
<name>A0ABS7YJI8_9VIBR</name>
<dbReference type="InterPro" id="IPR011701">
    <property type="entry name" value="MFS"/>
</dbReference>
<evidence type="ECO:0000256" key="1">
    <source>
        <dbReference type="ARBA" id="ARBA00022692"/>
    </source>
</evidence>
<evidence type="ECO:0000313" key="8">
    <source>
        <dbReference type="Proteomes" id="UP001199044"/>
    </source>
</evidence>
<dbReference type="InterPro" id="IPR036259">
    <property type="entry name" value="MFS_trans_sf"/>
</dbReference>
<keyword evidence="8" id="KW-1185">Reference proteome</keyword>
<dbReference type="RefSeq" id="WP_225249507.1">
    <property type="nucleotide sequence ID" value="NZ_JAIWIU010000015.1"/>
</dbReference>
<accession>A0ABS7YJI8</accession>
<dbReference type="Proteomes" id="UP001199044">
    <property type="component" value="Unassembled WGS sequence"/>
</dbReference>
<feature type="transmembrane region" description="Helical" evidence="5">
    <location>
        <begin position="230"/>
        <end position="252"/>
    </location>
</feature>
<dbReference type="PANTHER" id="PTHR23528">
    <property type="match status" value="1"/>
</dbReference>
<feature type="transmembrane region" description="Helical" evidence="5">
    <location>
        <begin position="12"/>
        <end position="36"/>
    </location>
</feature>
<feature type="transmembrane region" description="Helical" evidence="5">
    <location>
        <begin position="142"/>
        <end position="168"/>
    </location>
</feature>
<feature type="transmembrane region" description="Helical" evidence="5">
    <location>
        <begin position="318"/>
        <end position="336"/>
    </location>
</feature>
<feature type="transmembrane region" description="Helical" evidence="5">
    <location>
        <begin position="264"/>
        <end position="283"/>
    </location>
</feature>
<protein>
    <submittedName>
        <fullName evidence="7">MFS transporter</fullName>
    </submittedName>
</protein>
<evidence type="ECO:0000313" key="7">
    <source>
        <dbReference type="EMBL" id="MCA2015036.1"/>
    </source>
</evidence>
<dbReference type="SUPFAM" id="SSF103473">
    <property type="entry name" value="MFS general substrate transporter"/>
    <property type="match status" value="1"/>
</dbReference>
<dbReference type="Gene3D" id="1.20.1250.20">
    <property type="entry name" value="MFS general substrate transporter like domains"/>
    <property type="match status" value="2"/>
</dbReference>
<reference evidence="8" key="1">
    <citation type="submission" date="2023-07" db="EMBL/GenBank/DDBJ databases">
        <title>Molecular identification of indigenous halophilic bacteria isolated from red sea cost, biodegradation of synthetic dyes and assessment of degraded metabolite toxicity.</title>
        <authorList>
            <person name="Chaieb K."/>
            <person name="Altayb H.N."/>
        </authorList>
    </citation>
    <scope>NUCLEOTIDE SEQUENCE [LARGE SCALE GENOMIC DNA]</scope>
    <source>
        <strain evidence="8">K20</strain>
    </source>
</reference>
<evidence type="ECO:0000256" key="3">
    <source>
        <dbReference type="ARBA" id="ARBA00023136"/>
    </source>
</evidence>
<feature type="transmembrane region" description="Helical" evidence="5">
    <location>
        <begin position="295"/>
        <end position="312"/>
    </location>
</feature>
<keyword evidence="2 5" id="KW-1133">Transmembrane helix</keyword>
<dbReference type="Pfam" id="PF07690">
    <property type="entry name" value="MFS_1"/>
    <property type="match status" value="1"/>
</dbReference>
<dbReference type="InterPro" id="IPR020846">
    <property type="entry name" value="MFS_dom"/>
</dbReference>
<evidence type="ECO:0000256" key="5">
    <source>
        <dbReference type="SAM" id="Phobius"/>
    </source>
</evidence>
<feature type="transmembrane region" description="Helical" evidence="5">
    <location>
        <begin position="83"/>
        <end position="100"/>
    </location>
</feature>
<proteinExistence type="predicted"/>
<evidence type="ECO:0000256" key="4">
    <source>
        <dbReference type="SAM" id="MobiDB-lite"/>
    </source>
</evidence>
<dbReference type="EMBL" id="JAIWIU010000015">
    <property type="protein sequence ID" value="MCA2015036.1"/>
    <property type="molecule type" value="Genomic_DNA"/>
</dbReference>
<dbReference type="PANTHER" id="PTHR23528:SF1">
    <property type="entry name" value="MAJOR FACILITATOR SUPERFAMILY (MFS) PROFILE DOMAIN-CONTAINING PROTEIN"/>
    <property type="match status" value="1"/>
</dbReference>
<gene>
    <name evidence="7" type="ORF">LDJ79_02870</name>
</gene>
<sequence>MKKTPYKRLVPAAMIGVGTSVAPLVLLMFGIIQFNIIRLVGESEVTAMFGICAGISSFALVVLSPLGGFIADRTYVKFGRRRFWILLGSVGGCICMYFFANATSIFMLACSWIFAQFFYGMVTNSSYSIVPEQVDQEKFGRVSGFIGASAPAFVMLGSMIVMGYFSAVSVQDKILMIAFGQLVGGVIATLLIIEPASVKPEVEVSNKDEVKGKNYFYPSFKLYPEYTWALLTKLLINFTNAGLSMTTLFYIARFAMDEKSIFELNAFTSMGIALMVGSGLLGGFLSDKVRKQKPFVIMAAMITGVCMIAFAFSHNITLVIISNFIFNLGFGMYNAVDNALVNRILPSKDNYTKDISIMNVTTQLASSLVNFVAPVIIAFGAATFGDDGYTFFFLLLAGFSILSAVVVFPIPEVGKPLKKDLMASLESGATEAISSESPQQTDANSMTKAHS</sequence>
<feature type="region of interest" description="Disordered" evidence="4">
    <location>
        <begin position="429"/>
        <end position="451"/>
    </location>
</feature>
<feature type="transmembrane region" description="Helical" evidence="5">
    <location>
        <begin position="174"/>
        <end position="193"/>
    </location>
</feature>
<evidence type="ECO:0000256" key="2">
    <source>
        <dbReference type="ARBA" id="ARBA00022989"/>
    </source>
</evidence>
<keyword evidence="3 5" id="KW-0472">Membrane</keyword>
<feature type="transmembrane region" description="Helical" evidence="5">
    <location>
        <begin position="106"/>
        <end position="130"/>
    </location>
</feature>
<organism evidence="7 8">
    <name type="scientific">Vibrio tritonius</name>
    <dbReference type="NCBI Taxonomy" id="1435069"/>
    <lineage>
        <taxon>Bacteria</taxon>
        <taxon>Pseudomonadati</taxon>
        <taxon>Pseudomonadota</taxon>
        <taxon>Gammaproteobacteria</taxon>
        <taxon>Vibrionales</taxon>
        <taxon>Vibrionaceae</taxon>
        <taxon>Vibrio</taxon>
    </lineage>
</organism>
<feature type="transmembrane region" description="Helical" evidence="5">
    <location>
        <begin position="48"/>
        <end position="71"/>
    </location>
</feature>
<dbReference type="PROSITE" id="PS50850">
    <property type="entry name" value="MFS"/>
    <property type="match status" value="1"/>
</dbReference>
<comment type="caution">
    <text evidence="7">The sequence shown here is derived from an EMBL/GenBank/DDBJ whole genome shotgun (WGS) entry which is preliminary data.</text>
</comment>
<evidence type="ECO:0000259" key="6">
    <source>
        <dbReference type="PROSITE" id="PS50850"/>
    </source>
</evidence>
<feature type="transmembrane region" description="Helical" evidence="5">
    <location>
        <begin position="388"/>
        <end position="410"/>
    </location>
</feature>
<keyword evidence="1 5" id="KW-0812">Transmembrane</keyword>
<feature type="domain" description="Major facilitator superfamily (MFS) profile" evidence="6">
    <location>
        <begin position="1"/>
        <end position="415"/>
    </location>
</feature>